<reference evidence="1 2" key="1">
    <citation type="submission" date="2019-04" db="EMBL/GenBank/DDBJ databases">
        <title>An improved genome assembly and genetic linkage map for asparagus bean, Vigna unguiculata ssp. sesquipedialis.</title>
        <authorList>
            <person name="Xia Q."/>
            <person name="Zhang R."/>
            <person name="Dong Y."/>
        </authorList>
    </citation>
    <scope>NUCLEOTIDE SEQUENCE [LARGE SCALE GENOMIC DNA]</scope>
    <source>
        <tissue evidence="1">Leaf</tissue>
    </source>
</reference>
<keyword evidence="2" id="KW-1185">Reference proteome</keyword>
<dbReference type="AlphaFoldDB" id="A0A4D6KXT1"/>
<proteinExistence type="predicted"/>
<evidence type="ECO:0000313" key="2">
    <source>
        <dbReference type="Proteomes" id="UP000501690"/>
    </source>
</evidence>
<accession>A0A4D6KXT1</accession>
<name>A0A4D6KXT1_VIGUN</name>
<evidence type="ECO:0000313" key="1">
    <source>
        <dbReference type="EMBL" id="QCD78584.1"/>
    </source>
</evidence>
<gene>
    <name evidence="1" type="ORF">DEO72_LG1g2220</name>
</gene>
<organism evidence="1 2">
    <name type="scientific">Vigna unguiculata</name>
    <name type="common">Cowpea</name>
    <dbReference type="NCBI Taxonomy" id="3917"/>
    <lineage>
        <taxon>Eukaryota</taxon>
        <taxon>Viridiplantae</taxon>
        <taxon>Streptophyta</taxon>
        <taxon>Embryophyta</taxon>
        <taxon>Tracheophyta</taxon>
        <taxon>Spermatophyta</taxon>
        <taxon>Magnoliopsida</taxon>
        <taxon>eudicotyledons</taxon>
        <taxon>Gunneridae</taxon>
        <taxon>Pentapetalae</taxon>
        <taxon>rosids</taxon>
        <taxon>fabids</taxon>
        <taxon>Fabales</taxon>
        <taxon>Fabaceae</taxon>
        <taxon>Papilionoideae</taxon>
        <taxon>50 kb inversion clade</taxon>
        <taxon>NPAAA clade</taxon>
        <taxon>indigoferoid/millettioid clade</taxon>
        <taxon>Phaseoleae</taxon>
        <taxon>Vigna</taxon>
    </lineage>
</organism>
<dbReference type="Proteomes" id="UP000501690">
    <property type="component" value="Linkage Group LG1"/>
</dbReference>
<protein>
    <submittedName>
        <fullName evidence="1">Uncharacterized protein</fullName>
    </submittedName>
</protein>
<dbReference type="EMBL" id="CP039345">
    <property type="protein sequence ID" value="QCD78584.1"/>
    <property type="molecule type" value="Genomic_DNA"/>
</dbReference>
<sequence length="255" mass="29051">MGVLRALNVAPTQLHPNSWAYMQAFRVLCQFVYLQPSRYAFLYFYNTRPRQPITWLSLISRPSISRLVAFSQSFKHFKDGYFKVVVKEEGKSHFLNAYGSKKFPFSWTGTPSRYKDMGTDRLSAGDKEVVETLMKFTDKLPTKGLIRVYNSVHPIIDIEGIVGRGARARRDQEEGRVAASTRQGEGCEEGEGCMTRKDIAINLPDTIFNSIDGMEADHIVRTMVEFGSKAFKLILLNYSNFSIAKIVVKKIERVK</sequence>